<dbReference type="EMBL" id="SWBQ01000005">
    <property type="protein sequence ID" value="TKC04235.1"/>
    <property type="molecule type" value="Genomic_DNA"/>
</dbReference>
<comment type="caution">
    <text evidence="1">The sequence shown here is derived from an EMBL/GenBank/DDBJ whole genome shotgun (WGS) entry which is preliminary data.</text>
</comment>
<evidence type="ECO:0008006" key="3">
    <source>
        <dbReference type="Google" id="ProtNLM"/>
    </source>
</evidence>
<reference evidence="1 2" key="1">
    <citation type="submission" date="2019-04" db="EMBL/GenBank/DDBJ databases">
        <title>Pedobacter sp. RP-3-15 sp. nov., isolated from Arctic soil.</title>
        <authorList>
            <person name="Dahal R.H."/>
            <person name="Kim D.-U."/>
        </authorList>
    </citation>
    <scope>NUCLEOTIDE SEQUENCE [LARGE SCALE GENOMIC DNA]</scope>
    <source>
        <strain evidence="1 2">RP-3-15</strain>
    </source>
</reference>
<gene>
    <name evidence="1" type="ORF">FA047_16700</name>
</gene>
<organism evidence="1 2">
    <name type="scientific">Pedobacter frigoris</name>
    <dbReference type="NCBI Taxonomy" id="2571272"/>
    <lineage>
        <taxon>Bacteria</taxon>
        <taxon>Pseudomonadati</taxon>
        <taxon>Bacteroidota</taxon>
        <taxon>Sphingobacteriia</taxon>
        <taxon>Sphingobacteriales</taxon>
        <taxon>Sphingobacteriaceae</taxon>
        <taxon>Pedobacter</taxon>
    </lineage>
</organism>
<proteinExistence type="predicted"/>
<protein>
    <recommendedName>
        <fullName evidence="3">HNH endonuclease</fullName>
    </recommendedName>
</protein>
<dbReference type="OrthoDB" id="5518417at2"/>
<evidence type="ECO:0000313" key="1">
    <source>
        <dbReference type="EMBL" id="TKC04235.1"/>
    </source>
</evidence>
<keyword evidence="2" id="KW-1185">Reference proteome</keyword>
<dbReference type="RefSeq" id="WP_136837228.1">
    <property type="nucleotide sequence ID" value="NZ_SWBQ01000005.1"/>
</dbReference>
<dbReference type="Proteomes" id="UP000307244">
    <property type="component" value="Unassembled WGS sequence"/>
</dbReference>
<evidence type="ECO:0000313" key="2">
    <source>
        <dbReference type="Proteomes" id="UP000307244"/>
    </source>
</evidence>
<dbReference type="AlphaFoldDB" id="A0A4U1CBY3"/>
<name>A0A4U1CBY3_9SPHI</name>
<sequence>MMKKGICKLCGQQKKLLKQSHIYPSFIYKGVFDHTNRTLLASLKDNRGPRFYQTGFYDKNVLCEHCDNVIIGRLERYAASVLPPPTTNAHTNVVAQLENDQLTTLHITGMDYKQLKLFVLSLLWRAHHSSNEFFQKVHIPTHEPILRKMIMEDDPGAETVYEMAIVRIDRANGEIVDMIPTPEVGEGWKLEVALFIVGGLIFSVALKEDSGFKLFPDFSLKSSNQIRIPRLNGGAARSFLTALGIPDNYANYYTGSNTDSF</sequence>
<accession>A0A4U1CBY3</accession>